<protein>
    <submittedName>
        <fullName evidence="1">Uncharacterized protein</fullName>
    </submittedName>
</protein>
<organism evidence="1 2">
    <name type="scientific">Coemansia aciculifera</name>
    <dbReference type="NCBI Taxonomy" id="417176"/>
    <lineage>
        <taxon>Eukaryota</taxon>
        <taxon>Fungi</taxon>
        <taxon>Fungi incertae sedis</taxon>
        <taxon>Zoopagomycota</taxon>
        <taxon>Kickxellomycotina</taxon>
        <taxon>Kickxellomycetes</taxon>
        <taxon>Kickxellales</taxon>
        <taxon>Kickxellaceae</taxon>
        <taxon>Coemansia</taxon>
    </lineage>
</organism>
<accession>A0ACC1LYC9</accession>
<gene>
    <name evidence="1" type="ORF">IWW38_004502</name>
</gene>
<dbReference type="EMBL" id="JANBVB010001670">
    <property type="protein sequence ID" value="KAJ2889779.1"/>
    <property type="molecule type" value="Genomic_DNA"/>
</dbReference>
<evidence type="ECO:0000313" key="2">
    <source>
        <dbReference type="Proteomes" id="UP001139981"/>
    </source>
</evidence>
<comment type="caution">
    <text evidence="1">The sequence shown here is derived from an EMBL/GenBank/DDBJ whole genome shotgun (WGS) entry which is preliminary data.</text>
</comment>
<evidence type="ECO:0000313" key="1">
    <source>
        <dbReference type="EMBL" id="KAJ2889779.1"/>
    </source>
</evidence>
<name>A0ACC1LYC9_9FUNG</name>
<sequence>MHQRVHRHLFAVVDSSHITWYDVAATTGGSSGRRRDGQARRVEQVALLGSQFSTDSSGTRVVVTTRSGRTVEMDLGSFIVANTWLHVLARRGMTNGNVSSRYPAYNGEVHRWTMADGANVQAFNNIAGGYSSSGLVGDDDMSEFQFDPGSGSIEPAAAIAQAWMEGSRSGSGSQAALRLVPI</sequence>
<dbReference type="Proteomes" id="UP001139981">
    <property type="component" value="Unassembled WGS sequence"/>
</dbReference>
<reference evidence="1" key="1">
    <citation type="submission" date="2022-07" db="EMBL/GenBank/DDBJ databases">
        <title>Phylogenomic reconstructions and comparative analyses of Kickxellomycotina fungi.</title>
        <authorList>
            <person name="Reynolds N.K."/>
            <person name="Stajich J.E."/>
            <person name="Barry K."/>
            <person name="Grigoriev I.V."/>
            <person name="Crous P."/>
            <person name="Smith M.E."/>
        </authorList>
    </citation>
    <scope>NUCLEOTIDE SEQUENCE</scope>
    <source>
        <strain evidence="1">CBS 190363</strain>
    </source>
</reference>
<keyword evidence="2" id="KW-1185">Reference proteome</keyword>
<proteinExistence type="predicted"/>